<protein>
    <submittedName>
        <fullName evidence="1">Uncharacterized protein</fullName>
    </submittedName>
</protein>
<reference evidence="1" key="2">
    <citation type="journal article" date="2015" name="Fish Shellfish Immunol.">
        <title>Early steps in the European eel (Anguilla anguilla)-Vibrio vulnificus interaction in the gills: Role of the RtxA13 toxin.</title>
        <authorList>
            <person name="Callol A."/>
            <person name="Pajuelo D."/>
            <person name="Ebbesson L."/>
            <person name="Teles M."/>
            <person name="MacKenzie S."/>
            <person name="Amaro C."/>
        </authorList>
    </citation>
    <scope>NUCLEOTIDE SEQUENCE</scope>
</reference>
<dbReference type="EMBL" id="GBXM01005003">
    <property type="protein sequence ID" value="JAI03575.1"/>
    <property type="molecule type" value="Transcribed_RNA"/>
</dbReference>
<evidence type="ECO:0000313" key="1">
    <source>
        <dbReference type="EMBL" id="JAI03575.1"/>
    </source>
</evidence>
<reference evidence="1" key="1">
    <citation type="submission" date="2014-11" db="EMBL/GenBank/DDBJ databases">
        <authorList>
            <person name="Amaro Gonzalez C."/>
        </authorList>
    </citation>
    <scope>NUCLEOTIDE SEQUENCE</scope>
</reference>
<dbReference type="AlphaFoldDB" id="A0A0E9XLM9"/>
<name>A0A0E9XLM9_ANGAN</name>
<organism evidence="1">
    <name type="scientific">Anguilla anguilla</name>
    <name type="common">European freshwater eel</name>
    <name type="synonym">Muraena anguilla</name>
    <dbReference type="NCBI Taxonomy" id="7936"/>
    <lineage>
        <taxon>Eukaryota</taxon>
        <taxon>Metazoa</taxon>
        <taxon>Chordata</taxon>
        <taxon>Craniata</taxon>
        <taxon>Vertebrata</taxon>
        <taxon>Euteleostomi</taxon>
        <taxon>Actinopterygii</taxon>
        <taxon>Neopterygii</taxon>
        <taxon>Teleostei</taxon>
        <taxon>Anguilliformes</taxon>
        <taxon>Anguillidae</taxon>
        <taxon>Anguilla</taxon>
    </lineage>
</organism>
<proteinExistence type="predicted"/>
<accession>A0A0E9XLM9</accession>
<sequence length="45" mass="5177">MQYAFSSYRFMNSGVPMSYPLLLFVEIMFPSSHFEPVGASPLDER</sequence>